<reference evidence="1" key="1">
    <citation type="submission" date="2023-03" db="EMBL/GenBank/DDBJ databases">
        <title>Massive genome expansion in bonnet fungi (Mycena s.s.) driven by repeated elements and novel gene families across ecological guilds.</title>
        <authorList>
            <consortium name="Lawrence Berkeley National Laboratory"/>
            <person name="Harder C.B."/>
            <person name="Miyauchi S."/>
            <person name="Viragh M."/>
            <person name="Kuo A."/>
            <person name="Thoen E."/>
            <person name="Andreopoulos B."/>
            <person name="Lu D."/>
            <person name="Skrede I."/>
            <person name="Drula E."/>
            <person name="Henrissat B."/>
            <person name="Morin E."/>
            <person name="Kohler A."/>
            <person name="Barry K."/>
            <person name="LaButti K."/>
            <person name="Morin E."/>
            <person name="Salamov A."/>
            <person name="Lipzen A."/>
            <person name="Mereny Z."/>
            <person name="Hegedus B."/>
            <person name="Baldrian P."/>
            <person name="Stursova M."/>
            <person name="Weitz H."/>
            <person name="Taylor A."/>
            <person name="Grigoriev I.V."/>
            <person name="Nagy L.G."/>
            <person name="Martin F."/>
            <person name="Kauserud H."/>
        </authorList>
    </citation>
    <scope>NUCLEOTIDE SEQUENCE</scope>
    <source>
        <strain evidence="1">CBHHK002</strain>
    </source>
</reference>
<gene>
    <name evidence="1" type="ORF">DFH08DRAFT_513527</name>
</gene>
<sequence>MDLPQELIDTIVDILHDDGPSLKSCSLAARTFVISARKHIFKKIEILSSSDTSQRFYELLCSSPHIAPLVEDLCIASVLEKFPVTCAYLDPSGDYMSGRALSLILPLLTELKRISIIENGDVSQTCVEFSRSWNKMELPLQSALANVFSSPRLEAVHLCGFVLESPCHLLSLFSKAAALKEMSLSRLYFTQRKGRHELWPASQLWRPKLQSLLLNYFNSADLCQYFVNPQIDLTHVRRLTLATVFPEQREKMVLATSLRHSGGVEHLGLCVAYNFETYISDLSPDLFTTNLRSIHFFSHSMVKLLGIFVKTCPHDSRLKYVTLDNFTDTLRQTKVPELYTAIDATVAHLPALKTIEMRWIVDEPSATPTPWEADVHTAFSSLMRRGILRITKFQWQGSLYPLGWE</sequence>
<organism evidence="1 2">
    <name type="scientific">Mycena albidolilacea</name>
    <dbReference type="NCBI Taxonomy" id="1033008"/>
    <lineage>
        <taxon>Eukaryota</taxon>
        <taxon>Fungi</taxon>
        <taxon>Dikarya</taxon>
        <taxon>Basidiomycota</taxon>
        <taxon>Agaricomycotina</taxon>
        <taxon>Agaricomycetes</taxon>
        <taxon>Agaricomycetidae</taxon>
        <taxon>Agaricales</taxon>
        <taxon>Marasmiineae</taxon>
        <taxon>Mycenaceae</taxon>
        <taxon>Mycena</taxon>
    </lineage>
</organism>
<protein>
    <submittedName>
        <fullName evidence="1">Uncharacterized protein</fullName>
    </submittedName>
</protein>
<evidence type="ECO:0000313" key="1">
    <source>
        <dbReference type="EMBL" id="KAJ7306743.1"/>
    </source>
</evidence>
<dbReference type="SUPFAM" id="SSF52047">
    <property type="entry name" value="RNI-like"/>
    <property type="match status" value="1"/>
</dbReference>
<comment type="caution">
    <text evidence="1">The sequence shown here is derived from an EMBL/GenBank/DDBJ whole genome shotgun (WGS) entry which is preliminary data.</text>
</comment>
<dbReference type="AlphaFoldDB" id="A0AAD6Z4F1"/>
<keyword evidence="2" id="KW-1185">Reference proteome</keyword>
<dbReference type="EMBL" id="JARIHO010000091">
    <property type="protein sequence ID" value="KAJ7306743.1"/>
    <property type="molecule type" value="Genomic_DNA"/>
</dbReference>
<proteinExistence type="predicted"/>
<accession>A0AAD6Z4F1</accession>
<evidence type="ECO:0000313" key="2">
    <source>
        <dbReference type="Proteomes" id="UP001218218"/>
    </source>
</evidence>
<dbReference type="Proteomes" id="UP001218218">
    <property type="component" value="Unassembled WGS sequence"/>
</dbReference>
<name>A0AAD6Z4F1_9AGAR</name>